<protein>
    <recommendedName>
        <fullName evidence="5">Secreted protein</fullName>
    </recommendedName>
</protein>
<feature type="signal peptide" evidence="2">
    <location>
        <begin position="1"/>
        <end position="30"/>
    </location>
</feature>
<keyword evidence="4" id="KW-1185">Reference proteome</keyword>
<comment type="caution">
    <text evidence="3">The sequence shown here is derived from an EMBL/GenBank/DDBJ whole genome shotgun (WGS) entry which is preliminary data.</text>
</comment>
<keyword evidence="2" id="KW-0732">Signal</keyword>
<dbReference type="Proteomes" id="UP000603708">
    <property type="component" value="Unassembled WGS sequence"/>
</dbReference>
<name>A0A919GBQ4_9ACTN</name>
<reference evidence="3" key="1">
    <citation type="journal article" date="2014" name="Int. J. Syst. Evol. Microbiol.">
        <title>Complete genome sequence of Corynebacterium casei LMG S-19264T (=DSM 44701T), isolated from a smear-ripened cheese.</title>
        <authorList>
            <consortium name="US DOE Joint Genome Institute (JGI-PGF)"/>
            <person name="Walter F."/>
            <person name="Albersmeier A."/>
            <person name="Kalinowski J."/>
            <person name="Ruckert C."/>
        </authorList>
    </citation>
    <scope>NUCLEOTIDE SEQUENCE</scope>
    <source>
        <strain evidence="3">JCM 5069</strain>
    </source>
</reference>
<accession>A0A919GBQ4</accession>
<feature type="chain" id="PRO_5039609938" description="Secreted protein" evidence="2">
    <location>
        <begin position="31"/>
        <end position="164"/>
    </location>
</feature>
<sequence>MVSILWRRPLTAACAALIGAGLLVAPAAQAGATPGAPSGSCTTRNGFPPDGGTNIGGDPPRYVSGSSPYLGARYNSCTNKLQVYRGFTSTAHRTYAYYDIRFVQPGRHGWQAKQLPMGQRRVWTITPDTSGDWNFRVRACMRSIDEDGGATCSSWSPQIFVHAV</sequence>
<gene>
    <name evidence="3" type="ORF">GCM10018793_37440</name>
</gene>
<dbReference type="RefSeq" id="WP_189933453.1">
    <property type="nucleotide sequence ID" value="NZ_BNCD01000010.1"/>
</dbReference>
<reference evidence="3" key="2">
    <citation type="submission" date="2020-09" db="EMBL/GenBank/DDBJ databases">
        <authorList>
            <person name="Sun Q."/>
            <person name="Ohkuma M."/>
        </authorList>
    </citation>
    <scope>NUCLEOTIDE SEQUENCE</scope>
    <source>
        <strain evidence="3">JCM 5069</strain>
    </source>
</reference>
<dbReference type="EMBL" id="BNCD01000010">
    <property type="protein sequence ID" value="GHH80985.1"/>
    <property type="molecule type" value="Genomic_DNA"/>
</dbReference>
<evidence type="ECO:0000313" key="3">
    <source>
        <dbReference type="EMBL" id="GHH80985.1"/>
    </source>
</evidence>
<proteinExistence type="predicted"/>
<evidence type="ECO:0000256" key="2">
    <source>
        <dbReference type="SAM" id="SignalP"/>
    </source>
</evidence>
<organism evidence="3 4">
    <name type="scientific">Streptomyces sulfonofaciens</name>
    <dbReference type="NCBI Taxonomy" id="68272"/>
    <lineage>
        <taxon>Bacteria</taxon>
        <taxon>Bacillati</taxon>
        <taxon>Actinomycetota</taxon>
        <taxon>Actinomycetes</taxon>
        <taxon>Kitasatosporales</taxon>
        <taxon>Streptomycetaceae</taxon>
        <taxon>Streptomyces</taxon>
    </lineage>
</organism>
<evidence type="ECO:0008006" key="5">
    <source>
        <dbReference type="Google" id="ProtNLM"/>
    </source>
</evidence>
<evidence type="ECO:0000313" key="4">
    <source>
        <dbReference type="Proteomes" id="UP000603708"/>
    </source>
</evidence>
<dbReference type="AlphaFoldDB" id="A0A919GBQ4"/>
<evidence type="ECO:0000256" key="1">
    <source>
        <dbReference type="SAM" id="MobiDB-lite"/>
    </source>
</evidence>
<feature type="region of interest" description="Disordered" evidence="1">
    <location>
        <begin position="34"/>
        <end position="59"/>
    </location>
</feature>